<proteinExistence type="predicted"/>
<dbReference type="KEGG" id="ttf:THTE_4132"/>
<keyword evidence="2" id="KW-0472">Membrane</keyword>
<keyword evidence="2" id="KW-0812">Transmembrane</keyword>
<evidence type="ECO:0000313" key="3">
    <source>
        <dbReference type="EMBL" id="ASV76733.1"/>
    </source>
</evidence>
<name>A0A286RL93_9BACT</name>
<dbReference type="Proteomes" id="UP000215086">
    <property type="component" value="Chromosome"/>
</dbReference>
<dbReference type="AlphaFoldDB" id="A0A286RL93"/>
<reference evidence="3 4" key="1">
    <citation type="journal article" name="Front. Microbiol.">
        <title>Sugar Metabolism of the First Thermophilic Planctomycete Thermogutta terrifontis: Comparative Genomic and Transcriptomic Approaches.</title>
        <authorList>
            <person name="Elcheninov A.G."/>
            <person name="Menzel P."/>
            <person name="Gudbergsdottir S.R."/>
            <person name="Slesarev A.I."/>
            <person name="Kadnikov V.V."/>
            <person name="Krogh A."/>
            <person name="Bonch-Osmolovskaya E.A."/>
            <person name="Peng X."/>
            <person name="Kublanov I.V."/>
        </authorList>
    </citation>
    <scope>NUCLEOTIDE SEQUENCE [LARGE SCALE GENOMIC DNA]</scope>
    <source>
        <strain evidence="3 4">R1</strain>
    </source>
</reference>
<dbReference type="Gene3D" id="2.60.120.260">
    <property type="entry name" value="Galactose-binding domain-like"/>
    <property type="match status" value="1"/>
</dbReference>
<dbReference type="RefSeq" id="WP_095416457.1">
    <property type="nucleotide sequence ID" value="NZ_CP018477.1"/>
</dbReference>
<dbReference type="OrthoDB" id="285961at2"/>
<protein>
    <submittedName>
        <fullName evidence="3">Uncharacterized protein</fullName>
    </submittedName>
</protein>
<keyword evidence="2" id="KW-1133">Transmembrane helix</keyword>
<dbReference type="EMBL" id="CP018477">
    <property type="protein sequence ID" value="ASV76733.1"/>
    <property type="molecule type" value="Genomic_DNA"/>
</dbReference>
<keyword evidence="4" id="KW-1185">Reference proteome</keyword>
<evidence type="ECO:0000256" key="2">
    <source>
        <dbReference type="SAM" id="Phobius"/>
    </source>
</evidence>
<feature type="region of interest" description="Disordered" evidence="1">
    <location>
        <begin position="951"/>
        <end position="998"/>
    </location>
</feature>
<evidence type="ECO:0000256" key="1">
    <source>
        <dbReference type="SAM" id="MobiDB-lite"/>
    </source>
</evidence>
<gene>
    <name evidence="3" type="ORF">THTE_4132</name>
</gene>
<feature type="transmembrane region" description="Helical" evidence="2">
    <location>
        <begin position="50"/>
        <end position="69"/>
    </location>
</feature>
<accession>A0A286RL93</accession>
<evidence type="ECO:0000313" key="4">
    <source>
        <dbReference type="Proteomes" id="UP000215086"/>
    </source>
</evidence>
<sequence>MPWARSRIISQRLRFPRPGTMGDVPFLPTAPATTNSHFAKRATARSDASCRAIVLAVTCVFWVIGAGFLPKANAQQAGPLWTLAGGDVRIREVVHRVETGTGSPPHEQLVIEAGTGTAAYYLCAVQPAPVIAELRVRLPVWADRPGIQVFLSVVLPRVRHPQTGMPLSLLVPGTQTRVAGQWEWLTVSDVPAGLEREARAIRLQIRREVDLREAYVNGVVLNVYGGPGRTQLLIGPVEWTGYLPGQVAGGNPAILGPNPGVGDFTLGQGSRQWMNTVGGVTTAAWSEPSDDAAAQPPLVEMAGNVLRVQGRPFFPRALEYQGEPLDLVKTLGFNTLWIRSAVNRDLLLEARRQGLWVILHPDETLLPSGGVGGRTIGTDFHGVLAWDLGTQSSLWEVQALQQRAETLRGLDPSPTRPLIAEPLTDMLRASRAVDALLVGRGPCFSEMEFADYIVWLRSRSLLARPGTPIWVAVQTQPDPAVLQQWQQAGASGERLDCIPADQVRLLTYLSLIAGARAILFRSHSSLALADDATRQRRLSLELMNRELEWIEPFLAGGQFVALVPSNVPEVVGALFRAERARLLVPLWLGKHAQYVPGQAAVDEVTFVVPGVPESSTAYLLLPGSLEPVNSDRVAGGTRITLREFGPTSLVVLTQDPVVLNYVMDRARGAGPRIVQLERELADFTFRNVKSVHDQLIREGPFIPQAEAWFRLASEELASADRAAAAGDNAAAFRHIHRALRPLLLIRRIDWESVIPARDPIVTWPLATRFDTLPWLRRFQEQLNAAVWGDNRLPGGDFESAEQLTAIGWEPFQHGMEGIAASAEVTASAARSGRMGLLLSVRGTQPHMGQALVESPPLWVHSPPVSVRPGDWVQIEGWVFIPRPITGSVDGFMIVDSLGGDTLAHRISQTTGWRPFRMYRRVGEESTVRISFVLTGLGEVCIDDVAVRTVSAASPQSPPPQSETPLVPVVPPSRNEHSNSGPLARLPFLNGWMGNSPAP</sequence>
<organism evidence="3 4">
    <name type="scientific">Thermogutta terrifontis</name>
    <dbReference type="NCBI Taxonomy" id="1331910"/>
    <lineage>
        <taxon>Bacteria</taxon>
        <taxon>Pseudomonadati</taxon>
        <taxon>Planctomycetota</taxon>
        <taxon>Planctomycetia</taxon>
        <taxon>Pirellulales</taxon>
        <taxon>Thermoguttaceae</taxon>
        <taxon>Thermogutta</taxon>
    </lineage>
</organism>